<evidence type="ECO:0000259" key="1">
    <source>
        <dbReference type="PROSITE" id="PS51186"/>
    </source>
</evidence>
<dbReference type="RefSeq" id="WP_161003751.1">
    <property type="nucleotide sequence ID" value="NZ_WEZQ01000012.1"/>
</dbReference>
<dbReference type="InterPro" id="IPR050276">
    <property type="entry name" value="MshD_Acetyltransferase"/>
</dbReference>
<reference evidence="2 3" key="1">
    <citation type="journal article" date="2019" name="Appl. Environ. Microbiol.">
        <title>Genetic determinants of hydroxycinnamic acid metabolism in heterofermentative lactobacilli.</title>
        <authorList>
            <person name="Gaur G."/>
            <person name="Oh J.H."/>
            <person name="Filannino P."/>
            <person name="Gobbetti M."/>
            <person name="van Pijkeren J.P."/>
            <person name="Ganzle M.G."/>
        </authorList>
    </citation>
    <scope>NUCLEOTIDE SEQUENCE [LARGE SCALE GENOMIC DNA]</scope>
    <source>
        <strain evidence="2 3">C5</strain>
    </source>
</reference>
<dbReference type="EMBL" id="WEZQ01000012">
    <property type="protein sequence ID" value="MYV17356.1"/>
    <property type="molecule type" value="Genomic_DNA"/>
</dbReference>
<proteinExistence type="predicted"/>
<comment type="caution">
    <text evidence="2">The sequence shown here is derived from an EMBL/GenBank/DDBJ whole genome shotgun (WGS) entry which is preliminary data.</text>
</comment>
<evidence type="ECO:0000313" key="2">
    <source>
        <dbReference type="EMBL" id="MYV17356.1"/>
    </source>
</evidence>
<gene>
    <name evidence="2" type="ORF">GB993_07545</name>
</gene>
<sequence>MKITIRRPISTDQPAHVASLYYRVWQTAYRDILPARFLNALSVNSWHPEKRWANTLLAVDEQNTISGVCTFGPNRNDDYLNTSEIYSLYVDDGCRGKGIGHDLLSQALGMLPDDRDCFVVVLTENRSARHFYNRMGFKQSGEPETSVTKYGPINEVTLVKNGTNL</sequence>
<accession>A0A6N9I4J9</accession>
<dbReference type="Gene3D" id="3.40.630.30">
    <property type="match status" value="1"/>
</dbReference>
<feature type="domain" description="N-acetyltransferase" evidence="1">
    <location>
        <begin position="3"/>
        <end position="163"/>
    </location>
</feature>
<dbReference type="Proteomes" id="UP000449209">
    <property type="component" value="Unassembled WGS sequence"/>
</dbReference>
<dbReference type="Pfam" id="PF00583">
    <property type="entry name" value="Acetyltransf_1"/>
    <property type="match status" value="1"/>
</dbReference>
<name>A0A6N9I4J9_9LACO</name>
<dbReference type="SUPFAM" id="SSF55729">
    <property type="entry name" value="Acyl-CoA N-acyltransferases (Nat)"/>
    <property type="match status" value="1"/>
</dbReference>
<dbReference type="PROSITE" id="PS51186">
    <property type="entry name" value="GNAT"/>
    <property type="match status" value="1"/>
</dbReference>
<dbReference type="InterPro" id="IPR016181">
    <property type="entry name" value="Acyl_CoA_acyltransferase"/>
</dbReference>
<evidence type="ECO:0000313" key="3">
    <source>
        <dbReference type="Proteomes" id="UP000449209"/>
    </source>
</evidence>
<dbReference type="OrthoDB" id="5292888at2"/>
<keyword evidence="2" id="KW-0808">Transferase</keyword>
<organism evidence="2 3">
    <name type="scientific">Furfurilactobacillus milii</name>
    <dbReference type="NCBI Taxonomy" id="2888272"/>
    <lineage>
        <taxon>Bacteria</taxon>
        <taxon>Bacillati</taxon>
        <taxon>Bacillota</taxon>
        <taxon>Bacilli</taxon>
        <taxon>Lactobacillales</taxon>
        <taxon>Lactobacillaceae</taxon>
        <taxon>Furfurilactobacillus</taxon>
    </lineage>
</organism>
<dbReference type="CDD" id="cd04301">
    <property type="entry name" value="NAT_SF"/>
    <property type="match status" value="1"/>
</dbReference>
<dbReference type="GO" id="GO:0016747">
    <property type="term" value="F:acyltransferase activity, transferring groups other than amino-acyl groups"/>
    <property type="evidence" value="ECO:0007669"/>
    <property type="project" value="InterPro"/>
</dbReference>
<dbReference type="PANTHER" id="PTHR43617">
    <property type="entry name" value="L-AMINO ACID N-ACETYLTRANSFERASE"/>
    <property type="match status" value="1"/>
</dbReference>
<dbReference type="InterPro" id="IPR000182">
    <property type="entry name" value="GNAT_dom"/>
</dbReference>
<dbReference type="AlphaFoldDB" id="A0A6N9I4J9"/>
<protein>
    <submittedName>
        <fullName evidence="2">GNAT family N-acetyltransferase</fullName>
    </submittedName>
</protein>